<reference evidence="9 10" key="1">
    <citation type="submission" date="2021-06" db="EMBL/GenBank/DDBJ databases">
        <authorList>
            <person name="Palmer J.M."/>
        </authorList>
    </citation>
    <scope>NUCLEOTIDE SEQUENCE [LARGE SCALE GENOMIC DNA]</scope>
    <source>
        <strain evidence="9 10">GA_2019</strain>
        <tissue evidence="9">Muscle</tissue>
    </source>
</reference>
<organism evidence="9 10">
    <name type="scientific">Goodea atripinnis</name>
    <dbReference type="NCBI Taxonomy" id="208336"/>
    <lineage>
        <taxon>Eukaryota</taxon>
        <taxon>Metazoa</taxon>
        <taxon>Chordata</taxon>
        <taxon>Craniata</taxon>
        <taxon>Vertebrata</taxon>
        <taxon>Euteleostomi</taxon>
        <taxon>Actinopterygii</taxon>
        <taxon>Neopterygii</taxon>
        <taxon>Teleostei</taxon>
        <taxon>Neoteleostei</taxon>
        <taxon>Acanthomorphata</taxon>
        <taxon>Ovalentaria</taxon>
        <taxon>Atherinomorphae</taxon>
        <taxon>Cyprinodontiformes</taxon>
        <taxon>Goodeidae</taxon>
        <taxon>Goodea</taxon>
    </lineage>
</organism>
<dbReference type="EMBL" id="JAHRIO010091321">
    <property type="protein sequence ID" value="MEQ2188642.1"/>
    <property type="molecule type" value="Genomic_DNA"/>
</dbReference>
<sequence>LLGFNGFSPRFFEYGKYGKGTRNAILNTEARTVEAEVLSRRCVIMRLADFSYDKYQKALRQSAGAVVIILPKNMSAMPQDIVQFVFNLIRLQFFTVNPLQQFMELEPEMLATETIVPVYFAEEDDELLSIYTQTLTSSSSQGSLSAAEATANGFQMVTSGAQSKAISDWAITSLEVVASQHPEVKFSMVHKKINLADDMLAWEHERFGIRRLPAFTLSHLPSHRSAQRSSIMDVR</sequence>
<accession>A0ABV0PYP8</accession>
<evidence type="ECO:0000256" key="7">
    <source>
        <dbReference type="ARBA" id="ARBA00023136"/>
    </source>
</evidence>
<evidence type="ECO:0000256" key="8">
    <source>
        <dbReference type="ARBA" id="ARBA00023180"/>
    </source>
</evidence>
<comment type="caution">
    <text evidence="9">The sequence shown here is derived from an EMBL/GenBank/DDBJ whole genome shotgun (WGS) entry which is preliminary data.</text>
</comment>
<keyword evidence="7" id="KW-0472">Membrane</keyword>
<keyword evidence="3" id="KW-0812">Transmembrane</keyword>
<comment type="subcellular location">
    <subcellularLocation>
        <location evidence="1">Endoplasmic reticulum membrane</location>
        <topology evidence="1">Single-pass membrane protein</topology>
    </subcellularLocation>
</comment>
<proteinExistence type="inferred from homology"/>
<evidence type="ECO:0000256" key="4">
    <source>
        <dbReference type="ARBA" id="ARBA00022729"/>
    </source>
</evidence>
<evidence type="ECO:0000256" key="2">
    <source>
        <dbReference type="ARBA" id="ARBA00007717"/>
    </source>
</evidence>
<name>A0ABV0PYP8_9TELE</name>
<evidence type="ECO:0000313" key="10">
    <source>
        <dbReference type="Proteomes" id="UP001476798"/>
    </source>
</evidence>
<comment type="similarity">
    <text evidence="2">Belongs to the nicastrin family.</text>
</comment>
<keyword evidence="8" id="KW-0325">Glycoprotein</keyword>
<keyword evidence="6" id="KW-1133">Transmembrane helix</keyword>
<evidence type="ECO:0000256" key="1">
    <source>
        <dbReference type="ARBA" id="ARBA00004389"/>
    </source>
</evidence>
<dbReference type="PANTHER" id="PTHR31826">
    <property type="entry name" value="NICALIN"/>
    <property type="match status" value="1"/>
</dbReference>
<evidence type="ECO:0000313" key="9">
    <source>
        <dbReference type="EMBL" id="MEQ2188642.1"/>
    </source>
</evidence>
<keyword evidence="5" id="KW-0256">Endoplasmic reticulum</keyword>
<evidence type="ECO:0000256" key="3">
    <source>
        <dbReference type="ARBA" id="ARBA00022692"/>
    </source>
</evidence>
<keyword evidence="4" id="KW-0732">Signal</keyword>
<feature type="non-terminal residue" evidence="9">
    <location>
        <position position="1"/>
    </location>
</feature>
<protein>
    <submittedName>
        <fullName evidence="9">Uncharacterized protein</fullName>
    </submittedName>
</protein>
<evidence type="ECO:0000256" key="6">
    <source>
        <dbReference type="ARBA" id="ARBA00022989"/>
    </source>
</evidence>
<gene>
    <name evidence="9" type="ORF">GOODEAATRI_017067</name>
</gene>
<evidence type="ECO:0000256" key="5">
    <source>
        <dbReference type="ARBA" id="ARBA00022824"/>
    </source>
</evidence>
<keyword evidence="10" id="KW-1185">Reference proteome</keyword>
<dbReference type="Proteomes" id="UP001476798">
    <property type="component" value="Unassembled WGS sequence"/>
</dbReference>
<dbReference type="InterPro" id="IPR016574">
    <property type="entry name" value="Nicalin"/>
</dbReference>
<feature type="non-terminal residue" evidence="9">
    <location>
        <position position="235"/>
    </location>
</feature>